<accession>A0A8J8G9F3</accession>
<feature type="compositionally biased region" description="Gly residues" evidence="1">
    <location>
        <begin position="210"/>
        <end position="229"/>
    </location>
</feature>
<evidence type="ECO:0000313" key="3">
    <source>
        <dbReference type="Proteomes" id="UP000610746"/>
    </source>
</evidence>
<gene>
    <name evidence="2" type="ORF">HNQ03_003005</name>
</gene>
<dbReference type="AlphaFoldDB" id="A0A8J8G9F3"/>
<organism evidence="2 3">
    <name type="scientific">Frigoriflavimonas asaccharolytica</name>
    <dbReference type="NCBI Taxonomy" id="2735899"/>
    <lineage>
        <taxon>Bacteria</taxon>
        <taxon>Pseudomonadati</taxon>
        <taxon>Bacteroidota</taxon>
        <taxon>Flavobacteriia</taxon>
        <taxon>Flavobacteriales</taxon>
        <taxon>Weeksellaceae</taxon>
        <taxon>Frigoriflavimonas</taxon>
    </lineage>
</organism>
<evidence type="ECO:0000313" key="2">
    <source>
        <dbReference type="EMBL" id="NRS93913.1"/>
    </source>
</evidence>
<proteinExistence type="predicted"/>
<dbReference type="Proteomes" id="UP000610746">
    <property type="component" value="Unassembled WGS sequence"/>
</dbReference>
<evidence type="ECO:0000256" key="1">
    <source>
        <dbReference type="SAM" id="MobiDB-lite"/>
    </source>
</evidence>
<comment type="caution">
    <text evidence="2">The sequence shown here is derived from an EMBL/GenBank/DDBJ whole genome shotgun (WGS) entry which is preliminary data.</text>
</comment>
<reference evidence="2" key="1">
    <citation type="submission" date="2020-05" db="EMBL/GenBank/DDBJ databases">
        <title>Genomic Encyclopedia of Type Strains, Phase IV (KMG-V): Genome sequencing to study the core and pangenomes of soil and plant-associated prokaryotes.</title>
        <authorList>
            <person name="Whitman W."/>
        </authorList>
    </citation>
    <scope>NUCLEOTIDE SEQUENCE</scope>
    <source>
        <strain evidence="2">16F</strain>
    </source>
</reference>
<protein>
    <submittedName>
        <fullName evidence="2">Uncharacterized protein</fullName>
    </submittedName>
</protein>
<keyword evidence="3" id="KW-1185">Reference proteome</keyword>
<name>A0A8J8G9F3_9FLAO</name>
<dbReference type="RefSeq" id="WP_173780452.1">
    <property type="nucleotide sequence ID" value="NZ_JABSNO010000032.1"/>
</dbReference>
<sequence>MQEDSQHHFKYQVAYLNNSEFSKNKVLASTVENISENVFKKSGPMNKNMSVQDSLLEGAVILTSNVLEITEGSKISYTFPIVRNFYTNRVENLVLRKNADNSFSGILMQYNLTTAEKAQYINGSFSDFTGKIDVYKINNLSIAGQSQVAKDWSCWTLVYQANPCTNGAGHAYGHACLPGSNPANAAQPNTLVAVINNCPDLDEPGPPVIPGGGASSGSPGGSPSGGAGGDTAYTPQNPYNTFMLLPFGDANFSCAEGDIVCVEQRAFNAQLQEFFSGHKNNLGILARYNPILKRVGDYLRLNNFSEADKIFLKDRLTLIANWLVQQDNSSPEKELENYRYADWALNYLIISNTSNFSYLQAHPTDFNILYMENIDAAGSDFADASANVILDILINQENGTLSSLDTSWPSLEVLKQQVKQAISYGIYTTAKHARNYLYLPMAKAAAKYPSSIYWSNKAVDRIRIDAVTPLVNFNTNTMQWQDLFNIWLFELTPSNFPYSSVNFTGGANIVSGNNIYNPATNAVSNFPQGNTTGLLNIKQKLSNGLQMFQTATGYFHYDVNAFYSTLSNQNIGIQMLGSYPITAFVISKTGNSALVQFTITNDLGWDSATRFIKGENGLSNQGVIDDKDVGTGIHLGGTITNNFTWTQTITF</sequence>
<feature type="region of interest" description="Disordered" evidence="1">
    <location>
        <begin position="205"/>
        <end position="232"/>
    </location>
</feature>
<dbReference type="EMBL" id="JABSNO010000032">
    <property type="protein sequence ID" value="NRS93913.1"/>
    <property type="molecule type" value="Genomic_DNA"/>
</dbReference>